<dbReference type="AlphaFoldDB" id="A0A1W6LNY6"/>
<name>A0A1W6LNY6_9BACT</name>
<reference evidence="8" key="1">
    <citation type="submission" date="2017-04" db="EMBL/GenBank/DDBJ databases">
        <title>Comparative genomics and description of representatives of a novel lineage of planctomycetes thriving in anoxic sediments.</title>
        <authorList>
            <person name="Spring S."/>
            <person name="Bunk B."/>
            <person name="Sproer C."/>
        </authorList>
    </citation>
    <scope>NUCLEOTIDE SEQUENCE [LARGE SCALE GENOMIC DNA]</scope>
    <source>
        <strain evidence="8">ST-PulAB-D4</strain>
    </source>
</reference>
<keyword evidence="3" id="KW-0663">Pyridoxal phosphate</keyword>
<dbReference type="PANTHER" id="PTHR43525:SF1">
    <property type="entry name" value="PROTEIN MALY"/>
    <property type="match status" value="1"/>
</dbReference>
<dbReference type="Proteomes" id="UP000193334">
    <property type="component" value="Chromosome"/>
</dbReference>
<accession>A0A1W6LNY6</accession>
<protein>
    <recommendedName>
        <fullName evidence="2">cysteine-S-conjugate beta-lyase</fullName>
        <ecNumber evidence="2">4.4.1.13</ecNumber>
    </recommendedName>
</protein>
<dbReference type="InterPro" id="IPR015422">
    <property type="entry name" value="PyrdxlP-dep_Trfase_small"/>
</dbReference>
<evidence type="ECO:0000313" key="8">
    <source>
        <dbReference type="Proteomes" id="UP000193334"/>
    </source>
</evidence>
<dbReference type="EC" id="4.4.1.13" evidence="2"/>
<organism evidence="7 8">
    <name type="scientific">Sedimentisphaera salicampi</name>
    <dbReference type="NCBI Taxonomy" id="1941349"/>
    <lineage>
        <taxon>Bacteria</taxon>
        <taxon>Pseudomonadati</taxon>
        <taxon>Planctomycetota</taxon>
        <taxon>Phycisphaerae</taxon>
        <taxon>Sedimentisphaerales</taxon>
        <taxon>Sedimentisphaeraceae</taxon>
        <taxon>Sedimentisphaera</taxon>
    </lineage>
</organism>
<keyword evidence="8" id="KW-1185">Reference proteome</keyword>
<dbReference type="Gene3D" id="3.90.1150.10">
    <property type="entry name" value="Aspartate Aminotransferase, domain 1"/>
    <property type="match status" value="1"/>
</dbReference>
<dbReference type="SUPFAM" id="SSF53383">
    <property type="entry name" value="PLP-dependent transferases"/>
    <property type="match status" value="1"/>
</dbReference>
<dbReference type="KEGG" id="pbp:STSP1_01853"/>
<evidence type="ECO:0000259" key="6">
    <source>
        <dbReference type="Pfam" id="PF00155"/>
    </source>
</evidence>
<dbReference type="PANTHER" id="PTHR43525">
    <property type="entry name" value="PROTEIN MALY"/>
    <property type="match status" value="1"/>
</dbReference>
<dbReference type="InterPro" id="IPR027619">
    <property type="entry name" value="C-S_lyase_PatB-like"/>
</dbReference>
<keyword evidence="4 7" id="KW-0456">Lyase</keyword>
<evidence type="ECO:0000313" key="7">
    <source>
        <dbReference type="EMBL" id="ARN57446.1"/>
    </source>
</evidence>
<evidence type="ECO:0000256" key="2">
    <source>
        <dbReference type="ARBA" id="ARBA00012224"/>
    </source>
</evidence>
<dbReference type="Gene3D" id="3.40.640.10">
    <property type="entry name" value="Type I PLP-dependent aspartate aminotransferase-like (Major domain)"/>
    <property type="match status" value="1"/>
</dbReference>
<dbReference type="GO" id="GO:0030170">
    <property type="term" value="F:pyridoxal phosphate binding"/>
    <property type="evidence" value="ECO:0007669"/>
    <property type="project" value="InterPro"/>
</dbReference>
<dbReference type="EMBL" id="CP021023">
    <property type="protein sequence ID" value="ARN57446.1"/>
    <property type="molecule type" value="Genomic_DNA"/>
</dbReference>
<gene>
    <name evidence="7" type="primary">patB</name>
    <name evidence="7" type="ORF">STSP1_01853</name>
</gene>
<evidence type="ECO:0000256" key="1">
    <source>
        <dbReference type="ARBA" id="ARBA00001933"/>
    </source>
</evidence>
<dbReference type="GO" id="GO:0047804">
    <property type="term" value="F:cysteine-S-conjugate beta-lyase activity"/>
    <property type="evidence" value="ECO:0007669"/>
    <property type="project" value="UniProtKB-EC"/>
</dbReference>
<comment type="cofactor">
    <cofactor evidence="1">
        <name>pyridoxal 5'-phosphate</name>
        <dbReference type="ChEBI" id="CHEBI:597326"/>
    </cofactor>
</comment>
<evidence type="ECO:0000256" key="5">
    <source>
        <dbReference type="ARBA" id="ARBA00037974"/>
    </source>
</evidence>
<evidence type="ECO:0000256" key="3">
    <source>
        <dbReference type="ARBA" id="ARBA00022898"/>
    </source>
</evidence>
<dbReference type="NCBIfam" id="TIGR04350">
    <property type="entry name" value="C_S_lyase_PatB"/>
    <property type="match status" value="1"/>
</dbReference>
<evidence type="ECO:0000256" key="4">
    <source>
        <dbReference type="ARBA" id="ARBA00023239"/>
    </source>
</evidence>
<sequence length="378" mass="42682">MEPDFDRIIDKSGTYALKEYKYRKSECLPMWVADMDFACPPEVLEAVRQRAEHPILGYTVAKELDEIIAERMAEFYGWQIDPDWIVYTAGVVSGLNCSCRAAENRSRAAVNTPIYPPFLSVPPFQGMNLEKSRLTLNASRWEIDFDNLRQTLSGGDSLFIFCNPHNPSGRCFKRSELERIAQICLETGALLCSDEIHCDLLLGESGHTPIASIGREIEQNSITLMSPSKTFNIAGMMTGFAVIPNRKIRQRFAYAKENLSSHPNVFGIKAAKAAYQHGESWRKALLEYLTQNRNLVTERLSKYGIVPAEPEATYLYWLDCTKTGLENPHAHFERYGVGLSDGKDFDAPGWVRLNFASPRSILNLALERIEKALNNQSL</sequence>
<dbReference type="CDD" id="cd00609">
    <property type="entry name" value="AAT_like"/>
    <property type="match status" value="1"/>
</dbReference>
<dbReference type="InterPro" id="IPR015421">
    <property type="entry name" value="PyrdxlP-dep_Trfase_major"/>
</dbReference>
<comment type="similarity">
    <text evidence="5">Belongs to the class-II pyridoxal-phosphate-dependent aminotransferase family. MalY/PatB cystathionine beta-lyase subfamily.</text>
</comment>
<dbReference type="InterPro" id="IPR015424">
    <property type="entry name" value="PyrdxlP-dep_Trfase"/>
</dbReference>
<dbReference type="RefSeq" id="WP_085756088.1">
    <property type="nucleotide sequence ID" value="NZ_CP021023.1"/>
</dbReference>
<dbReference type="InterPro" id="IPR051798">
    <property type="entry name" value="Class-II_PLP-Dep_Aminotrans"/>
</dbReference>
<dbReference type="InterPro" id="IPR004839">
    <property type="entry name" value="Aminotransferase_I/II_large"/>
</dbReference>
<feature type="domain" description="Aminotransferase class I/classII large" evidence="6">
    <location>
        <begin position="33"/>
        <end position="368"/>
    </location>
</feature>
<dbReference type="Pfam" id="PF00155">
    <property type="entry name" value="Aminotran_1_2"/>
    <property type="match status" value="1"/>
</dbReference>
<proteinExistence type="inferred from homology"/>
<dbReference type="STRING" id="1941349.STSP1_01853"/>